<evidence type="ECO:0000259" key="9">
    <source>
        <dbReference type="Pfam" id="PF21082"/>
    </source>
</evidence>
<dbReference type="InterPro" id="IPR045275">
    <property type="entry name" value="MscS_archaea/bacteria_type"/>
</dbReference>
<evidence type="ECO:0000313" key="11">
    <source>
        <dbReference type="Proteomes" id="UP000056925"/>
    </source>
</evidence>
<dbReference type="GO" id="GO:0005886">
    <property type="term" value="C:plasma membrane"/>
    <property type="evidence" value="ECO:0007669"/>
    <property type="project" value="UniProtKB-SubCell"/>
</dbReference>
<dbReference type="Pfam" id="PF21082">
    <property type="entry name" value="MS_channel_3rd"/>
    <property type="match status" value="1"/>
</dbReference>
<keyword evidence="4 7" id="KW-0812">Transmembrane</keyword>
<evidence type="ECO:0000313" key="10">
    <source>
        <dbReference type="EMBL" id="AKB14435.1"/>
    </source>
</evidence>
<dbReference type="RefSeq" id="WP_048166533.1">
    <property type="nucleotide sequence ID" value="NZ_CP009502.1"/>
</dbReference>
<evidence type="ECO:0000256" key="2">
    <source>
        <dbReference type="ARBA" id="ARBA00008017"/>
    </source>
</evidence>
<dbReference type="GeneID" id="41601380"/>
<name>A0A0E3KZR2_METTE</name>
<dbReference type="Gene3D" id="3.30.70.100">
    <property type="match status" value="1"/>
</dbReference>
<dbReference type="SUPFAM" id="SSF82861">
    <property type="entry name" value="Mechanosensitive channel protein MscS (YggB), transmembrane region"/>
    <property type="match status" value="1"/>
</dbReference>
<keyword evidence="5 7" id="KW-1133">Transmembrane helix</keyword>
<evidence type="ECO:0000256" key="1">
    <source>
        <dbReference type="ARBA" id="ARBA00004651"/>
    </source>
</evidence>
<dbReference type="InterPro" id="IPR049278">
    <property type="entry name" value="MS_channel_C"/>
</dbReference>
<dbReference type="Gene3D" id="2.30.30.60">
    <property type="match status" value="1"/>
</dbReference>
<dbReference type="Pfam" id="PF00924">
    <property type="entry name" value="MS_channel_2nd"/>
    <property type="match status" value="1"/>
</dbReference>
<dbReference type="PANTHER" id="PTHR30221:SF1">
    <property type="entry name" value="SMALL-CONDUCTANCE MECHANOSENSITIVE CHANNEL"/>
    <property type="match status" value="1"/>
</dbReference>
<dbReference type="InterPro" id="IPR011014">
    <property type="entry name" value="MscS_channel_TM-2"/>
</dbReference>
<feature type="domain" description="Mechanosensitive ion channel MscS" evidence="8">
    <location>
        <begin position="124"/>
        <end position="190"/>
    </location>
</feature>
<evidence type="ECO:0000256" key="6">
    <source>
        <dbReference type="ARBA" id="ARBA00023136"/>
    </source>
</evidence>
<keyword evidence="3" id="KW-1003">Cell membrane</keyword>
<protein>
    <submittedName>
        <fullName evidence="10">Small-conductance mechanosensitive channel</fullName>
    </submittedName>
</protein>
<dbReference type="SUPFAM" id="SSF82689">
    <property type="entry name" value="Mechanosensitive channel protein MscS (YggB), C-terminal domain"/>
    <property type="match status" value="2"/>
</dbReference>
<dbReference type="SUPFAM" id="SSF50182">
    <property type="entry name" value="Sm-like ribonucleoproteins"/>
    <property type="match status" value="1"/>
</dbReference>
<evidence type="ECO:0000256" key="5">
    <source>
        <dbReference type="ARBA" id="ARBA00022989"/>
    </source>
</evidence>
<dbReference type="HOGENOM" id="CLU_037945_3_0_2"/>
<dbReference type="InterPro" id="IPR006685">
    <property type="entry name" value="MscS_channel_2nd"/>
</dbReference>
<proteinExistence type="inferred from homology"/>
<dbReference type="EMBL" id="CP009502">
    <property type="protein sequence ID" value="AKB14435.1"/>
    <property type="molecule type" value="Genomic_DNA"/>
</dbReference>
<sequence>METPETPSSFAENMSYFDRGLEQAFTWFSDNLGTFLFIFFIGLVTIIVARNVNRLLDSYFKRANSKLHIDATSFRMFRHIIVALIYFMGIVVVIFSIPSLRSLSVALFTGAGIAGIVIGLAAQNTLSNIIAGLSLAIFQPFRVGDRLNIMNEYGKVADLNLRHTVIITWDNRRLIIPNSRISNEAIINWTIEDPAVIWPIDVKISYDADIDLARKIMIEEARKHPNVMPPHEVKYNVVKPGLIKSDNLKIGLFDSPVLRPVDPDFRERGGIKVSVVELGEFSVNLRMNVWFRDRSVAYSSGCEILEAIKKRFDKEGIEIPYPHRTIVYKTDFKKEKEALEKFPHPEGNKTDCPVKTD</sequence>
<dbReference type="InterPro" id="IPR023408">
    <property type="entry name" value="MscS_beta-dom_sf"/>
</dbReference>
<accession>A0A0E3KZR2</accession>
<feature type="transmembrane region" description="Helical" evidence="7">
    <location>
        <begin position="77"/>
        <end position="97"/>
    </location>
</feature>
<organism evidence="10 11">
    <name type="scientific">Methanosarcina thermophila CHTI-55</name>
    <dbReference type="NCBI Taxonomy" id="1434121"/>
    <lineage>
        <taxon>Archaea</taxon>
        <taxon>Methanobacteriati</taxon>
        <taxon>Methanobacteriota</taxon>
        <taxon>Stenosarchaea group</taxon>
        <taxon>Methanomicrobia</taxon>
        <taxon>Methanosarcinales</taxon>
        <taxon>Methanosarcinaceae</taxon>
        <taxon>Methanosarcina</taxon>
    </lineage>
</organism>
<dbReference type="PATRIC" id="fig|1434121.4.peg.153"/>
<comment type="subcellular location">
    <subcellularLocation>
        <location evidence="1">Cell membrane</location>
        <topology evidence="1">Multi-pass membrane protein</topology>
    </subcellularLocation>
</comment>
<comment type="similarity">
    <text evidence="2">Belongs to the MscS (TC 1.A.23) family.</text>
</comment>
<reference evidence="10 11" key="1">
    <citation type="submission" date="2014-07" db="EMBL/GenBank/DDBJ databases">
        <title>Methanogenic archaea and the global carbon cycle.</title>
        <authorList>
            <person name="Henriksen J.R."/>
            <person name="Luke J."/>
            <person name="Reinhart S."/>
            <person name="Benedict M.N."/>
            <person name="Youngblut N.D."/>
            <person name="Metcalf M.E."/>
            <person name="Whitaker R.J."/>
            <person name="Metcalf W.W."/>
        </authorList>
    </citation>
    <scope>NUCLEOTIDE SEQUENCE [LARGE SCALE GENOMIC DNA]</scope>
    <source>
        <strain evidence="10 11">CHTI-55</strain>
    </source>
</reference>
<evidence type="ECO:0000256" key="7">
    <source>
        <dbReference type="SAM" id="Phobius"/>
    </source>
</evidence>
<evidence type="ECO:0000256" key="3">
    <source>
        <dbReference type="ARBA" id="ARBA00022475"/>
    </source>
</evidence>
<feature type="transmembrane region" description="Helical" evidence="7">
    <location>
        <begin position="35"/>
        <end position="56"/>
    </location>
</feature>
<feature type="transmembrane region" description="Helical" evidence="7">
    <location>
        <begin position="103"/>
        <end position="122"/>
    </location>
</feature>
<evidence type="ECO:0000259" key="8">
    <source>
        <dbReference type="Pfam" id="PF00924"/>
    </source>
</evidence>
<keyword evidence="6 7" id="KW-0472">Membrane</keyword>
<gene>
    <name evidence="10" type="ORF">MSTHC_0117</name>
</gene>
<dbReference type="Gene3D" id="1.10.287.1260">
    <property type="match status" value="1"/>
</dbReference>
<dbReference type="AlphaFoldDB" id="A0A0E3KZR2"/>
<dbReference type="InterPro" id="IPR011066">
    <property type="entry name" value="MscS_channel_C_sf"/>
</dbReference>
<dbReference type="PANTHER" id="PTHR30221">
    <property type="entry name" value="SMALL-CONDUCTANCE MECHANOSENSITIVE CHANNEL"/>
    <property type="match status" value="1"/>
</dbReference>
<dbReference type="GO" id="GO:0008381">
    <property type="term" value="F:mechanosensitive monoatomic ion channel activity"/>
    <property type="evidence" value="ECO:0007669"/>
    <property type="project" value="InterPro"/>
</dbReference>
<dbReference type="Proteomes" id="UP000056925">
    <property type="component" value="Chromosome"/>
</dbReference>
<dbReference type="InterPro" id="IPR010920">
    <property type="entry name" value="LSM_dom_sf"/>
</dbReference>
<feature type="domain" description="Mechanosensitive ion channel MscS C-terminal" evidence="9">
    <location>
        <begin position="200"/>
        <end position="319"/>
    </location>
</feature>
<evidence type="ECO:0000256" key="4">
    <source>
        <dbReference type="ARBA" id="ARBA00022692"/>
    </source>
</evidence>
<dbReference type="KEGG" id="mthe:MSTHC_0117"/>